<protein>
    <recommendedName>
        <fullName evidence="2">cysteine-S-conjugate beta-lyase</fullName>
        <ecNumber evidence="2">4.4.1.13</ecNumber>
    </recommendedName>
</protein>
<dbReference type="InterPro" id="IPR015422">
    <property type="entry name" value="PyrdxlP-dep_Trfase_small"/>
</dbReference>
<evidence type="ECO:0000256" key="4">
    <source>
        <dbReference type="ARBA" id="ARBA00023239"/>
    </source>
</evidence>
<dbReference type="GO" id="GO:0047804">
    <property type="term" value="F:cysteine-S-conjugate beta-lyase activity"/>
    <property type="evidence" value="ECO:0007669"/>
    <property type="project" value="UniProtKB-EC"/>
</dbReference>
<evidence type="ECO:0000313" key="8">
    <source>
        <dbReference type="Proteomes" id="UP000254792"/>
    </source>
</evidence>
<dbReference type="InterPro" id="IPR015424">
    <property type="entry name" value="PyrdxlP-dep_Trfase"/>
</dbReference>
<dbReference type="CDD" id="cd00609">
    <property type="entry name" value="AAT_like"/>
    <property type="match status" value="1"/>
</dbReference>
<dbReference type="InterPro" id="IPR015421">
    <property type="entry name" value="PyrdxlP-dep_Trfase_major"/>
</dbReference>
<evidence type="ECO:0000256" key="1">
    <source>
        <dbReference type="ARBA" id="ARBA00001933"/>
    </source>
</evidence>
<dbReference type="SUPFAM" id="SSF53383">
    <property type="entry name" value="PLP-dependent transferases"/>
    <property type="match status" value="1"/>
</dbReference>
<accession>A0A345Z5A2</accession>
<dbReference type="GO" id="GO:0030170">
    <property type="term" value="F:pyridoxal phosphate binding"/>
    <property type="evidence" value="ECO:0007669"/>
    <property type="project" value="InterPro"/>
</dbReference>
<dbReference type="Proteomes" id="UP000254792">
    <property type="component" value="Chromosome"/>
</dbReference>
<reference evidence="7 8" key="1">
    <citation type="submission" date="2018-07" db="EMBL/GenBank/DDBJ databases">
        <title>Complete genome sequence of Spiroplasma alleghenense PLHS-1 (ATCC 51752).</title>
        <authorList>
            <person name="Chou L."/>
            <person name="Lee T.-Y."/>
            <person name="Tsai Y.-M."/>
            <person name="Kuo C.-H."/>
        </authorList>
    </citation>
    <scope>NUCLEOTIDE SEQUENCE [LARGE SCALE GENOMIC DNA]</scope>
    <source>
        <strain evidence="7 8">PLHS-1</strain>
    </source>
</reference>
<dbReference type="PANTHER" id="PTHR43525:SF1">
    <property type="entry name" value="PROTEIN MALY"/>
    <property type="match status" value="1"/>
</dbReference>
<comment type="similarity">
    <text evidence="5">Belongs to the class-II pyridoxal-phosphate-dependent aminotransferase family. MalY/PatB cystathionine beta-lyase subfamily.</text>
</comment>
<dbReference type="OrthoDB" id="9802872at2"/>
<dbReference type="KEGG" id="salx:SALLE_v1c11110"/>
<evidence type="ECO:0000256" key="3">
    <source>
        <dbReference type="ARBA" id="ARBA00022898"/>
    </source>
</evidence>
<keyword evidence="8" id="KW-1185">Reference proteome</keyword>
<sequence>MKYNFDSKINRQENKERKNDLNYLKDNYQLDDVSQVINSSIADLDFQTPDDIRKAIIHRANQSTYSYTFVQKEFNKAIQDWYQKLHNIKISQHWIKSGHGTVNALFQIVQAFTNKGENVLIQTPIYGPFFRAINLSERNVIENKLVFKNQTYEIDFKDFENKIIENNVKLFLFCNPHNPGGVVWSQEQVQEIIRICQKHKVLIVSDEVHGDLVLNDLTHQSLLKYKVTNNNFIICNSPNKAFNLGGLKGSYLIIADEEIKRRLDQQFEKNSTTSPNIFFQPALISAYNSVQVFKWLKELKEYVYENYLFLKKELSVLENVEVMKMQASYLVWIKYDSNLLSFETFNKLLKENNLIVGMGAEFGSGNDWFRINIGLSRQKLQELTNRLVNILKIKKEK</sequence>
<dbReference type="RefSeq" id="WP_115558665.1">
    <property type="nucleotide sequence ID" value="NZ_CP031376.1"/>
</dbReference>
<evidence type="ECO:0000256" key="5">
    <source>
        <dbReference type="ARBA" id="ARBA00037974"/>
    </source>
</evidence>
<keyword evidence="3" id="KW-0663">Pyridoxal phosphate</keyword>
<dbReference type="AlphaFoldDB" id="A0A345Z5A2"/>
<dbReference type="PANTHER" id="PTHR43525">
    <property type="entry name" value="PROTEIN MALY"/>
    <property type="match status" value="1"/>
</dbReference>
<feature type="domain" description="Aminotransferase class I/classII large" evidence="6">
    <location>
        <begin position="36"/>
        <end position="387"/>
    </location>
</feature>
<keyword evidence="4 7" id="KW-0456">Lyase</keyword>
<dbReference type="Gene3D" id="3.40.640.10">
    <property type="entry name" value="Type I PLP-dependent aspartate aminotransferase-like (Major domain)"/>
    <property type="match status" value="1"/>
</dbReference>
<dbReference type="EMBL" id="CP031376">
    <property type="protein sequence ID" value="AXK51781.1"/>
    <property type="molecule type" value="Genomic_DNA"/>
</dbReference>
<comment type="cofactor">
    <cofactor evidence="1">
        <name>pyridoxal 5'-phosphate</name>
        <dbReference type="ChEBI" id="CHEBI:597326"/>
    </cofactor>
</comment>
<dbReference type="InterPro" id="IPR004839">
    <property type="entry name" value="Aminotransferase_I/II_large"/>
</dbReference>
<proteinExistence type="inferred from homology"/>
<evidence type="ECO:0000259" key="6">
    <source>
        <dbReference type="Pfam" id="PF00155"/>
    </source>
</evidence>
<dbReference type="Gene3D" id="3.90.1150.10">
    <property type="entry name" value="Aspartate Aminotransferase, domain 1"/>
    <property type="match status" value="1"/>
</dbReference>
<organism evidence="7 8">
    <name type="scientific">Spiroplasma alleghenense</name>
    <dbReference type="NCBI Taxonomy" id="216931"/>
    <lineage>
        <taxon>Bacteria</taxon>
        <taxon>Bacillati</taxon>
        <taxon>Mycoplasmatota</taxon>
        <taxon>Mollicutes</taxon>
        <taxon>Entomoplasmatales</taxon>
        <taxon>Spiroplasmataceae</taxon>
        <taxon>Spiroplasma</taxon>
    </lineage>
</organism>
<name>A0A345Z5A2_9MOLU</name>
<evidence type="ECO:0000256" key="2">
    <source>
        <dbReference type="ARBA" id="ARBA00012224"/>
    </source>
</evidence>
<gene>
    <name evidence="7" type="primary">patB</name>
    <name evidence="7" type="ORF">SALLE_v1c11110</name>
</gene>
<evidence type="ECO:0000313" key="7">
    <source>
        <dbReference type="EMBL" id="AXK51781.1"/>
    </source>
</evidence>
<dbReference type="Pfam" id="PF00155">
    <property type="entry name" value="Aminotran_1_2"/>
    <property type="match status" value="1"/>
</dbReference>
<dbReference type="EC" id="4.4.1.13" evidence="2"/>
<dbReference type="InterPro" id="IPR051798">
    <property type="entry name" value="Class-II_PLP-Dep_Aminotrans"/>
</dbReference>